<comment type="caution">
    <text evidence="1">The sequence shown here is derived from an EMBL/GenBank/DDBJ whole genome shotgun (WGS) entry which is preliminary data.</text>
</comment>
<accession>A0A8S1T0L2</accession>
<dbReference type="AlphaFoldDB" id="A0A8S1T0L2"/>
<dbReference type="EMBL" id="CAJJDP010000016">
    <property type="protein sequence ID" value="CAD8144544.1"/>
    <property type="molecule type" value="Genomic_DNA"/>
</dbReference>
<name>A0A8S1T0L2_PAROT</name>
<evidence type="ECO:0000313" key="2">
    <source>
        <dbReference type="Proteomes" id="UP000683925"/>
    </source>
</evidence>
<organism evidence="1 2">
    <name type="scientific">Paramecium octaurelia</name>
    <dbReference type="NCBI Taxonomy" id="43137"/>
    <lineage>
        <taxon>Eukaryota</taxon>
        <taxon>Sar</taxon>
        <taxon>Alveolata</taxon>
        <taxon>Ciliophora</taxon>
        <taxon>Intramacronucleata</taxon>
        <taxon>Oligohymenophorea</taxon>
        <taxon>Peniculida</taxon>
        <taxon>Parameciidae</taxon>
        <taxon>Paramecium</taxon>
    </lineage>
</organism>
<protein>
    <submittedName>
        <fullName evidence="1">Uncharacterized protein</fullName>
    </submittedName>
</protein>
<evidence type="ECO:0000313" key="1">
    <source>
        <dbReference type="EMBL" id="CAD8144544.1"/>
    </source>
</evidence>
<reference evidence="1" key="1">
    <citation type="submission" date="2021-01" db="EMBL/GenBank/DDBJ databases">
        <authorList>
            <consortium name="Genoscope - CEA"/>
            <person name="William W."/>
        </authorList>
    </citation>
    <scope>NUCLEOTIDE SEQUENCE</scope>
</reference>
<sequence length="223" mass="26542">MLVFLSENCQRDTGQLKLTHCKIHINREPQNQENKLLLFSLCGYVHTDDNRHQVHKKVIISYLVVKYFSNYQDTQDKCTQKCQRDYQNQMLSINQINNKKVETQKHNDYLQDAKIMKPVFTHLNFIQIFKVLVCKSQGPSIKQQIIHNYINQLKIQYIYAQSSLEQLYSKRNILKTVLNFQSIYSTQFQNTYMQKRIETLKHSGMEVTIDLQVLIMLKQFTNI</sequence>
<keyword evidence="2" id="KW-1185">Reference proteome</keyword>
<gene>
    <name evidence="1" type="ORF">POCTA_138.1.T0160208</name>
</gene>
<dbReference type="Proteomes" id="UP000683925">
    <property type="component" value="Unassembled WGS sequence"/>
</dbReference>
<proteinExistence type="predicted"/>